<feature type="non-terminal residue" evidence="1">
    <location>
        <position position="139"/>
    </location>
</feature>
<protein>
    <submittedName>
        <fullName evidence="1">Uncharacterized protein</fullName>
    </submittedName>
</protein>
<sequence length="139" mass="14884">PVALLSTVDMQPAFYVDFLAEPTQQVLNVLRANGGGSMTAGQVRRSAGYTDKQPRAMELMFRQMRLLFPAGTVRGSQSLFAGPSTLLVEIGHACAAFCAWPLCSGILFLSSERLLVVRDASEGTSTSAMDQAIKDDPEG</sequence>
<dbReference type="Proteomes" id="UP001189429">
    <property type="component" value="Unassembled WGS sequence"/>
</dbReference>
<comment type="caution">
    <text evidence="1">The sequence shown here is derived from an EMBL/GenBank/DDBJ whole genome shotgun (WGS) entry which is preliminary data.</text>
</comment>
<evidence type="ECO:0000313" key="2">
    <source>
        <dbReference type="Proteomes" id="UP001189429"/>
    </source>
</evidence>
<proteinExistence type="predicted"/>
<organism evidence="1 2">
    <name type="scientific">Prorocentrum cordatum</name>
    <dbReference type="NCBI Taxonomy" id="2364126"/>
    <lineage>
        <taxon>Eukaryota</taxon>
        <taxon>Sar</taxon>
        <taxon>Alveolata</taxon>
        <taxon>Dinophyceae</taxon>
        <taxon>Prorocentrales</taxon>
        <taxon>Prorocentraceae</taxon>
        <taxon>Prorocentrum</taxon>
    </lineage>
</organism>
<evidence type="ECO:0000313" key="1">
    <source>
        <dbReference type="EMBL" id="CAK0911495.1"/>
    </source>
</evidence>
<accession>A0ABN9YG05</accession>
<reference evidence="1" key="1">
    <citation type="submission" date="2023-10" db="EMBL/GenBank/DDBJ databases">
        <authorList>
            <person name="Chen Y."/>
            <person name="Shah S."/>
            <person name="Dougan E. K."/>
            <person name="Thang M."/>
            <person name="Chan C."/>
        </authorList>
    </citation>
    <scope>NUCLEOTIDE SEQUENCE [LARGE SCALE GENOMIC DNA]</scope>
</reference>
<gene>
    <name evidence="1" type="ORF">PCOR1329_LOCUS85354</name>
</gene>
<dbReference type="EMBL" id="CAUYUJ010022591">
    <property type="protein sequence ID" value="CAK0911495.1"/>
    <property type="molecule type" value="Genomic_DNA"/>
</dbReference>
<name>A0ABN9YG05_9DINO</name>
<feature type="non-terminal residue" evidence="1">
    <location>
        <position position="1"/>
    </location>
</feature>
<keyword evidence="2" id="KW-1185">Reference proteome</keyword>